<accession>A0A6L8WAU7</accession>
<gene>
    <name evidence="1" type="ORF">GQE98_13090</name>
</gene>
<evidence type="ECO:0000313" key="2">
    <source>
        <dbReference type="Proteomes" id="UP000476030"/>
    </source>
</evidence>
<name>A0A6L8WAU7_9PROT</name>
<dbReference type="Proteomes" id="UP000476030">
    <property type="component" value="Unassembled WGS sequence"/>
</dbReference>
<organism evidence="1 2">
    <name type="scientific">Sneathiella litorea</name>
    <dbReference type="NCBI Taxonomy" id="2606216"/>
    <lineage>
        <taxon>Bacteria</taxon>
        <taxon>Pseudomonadati</taxon>
        <taxon>Pseudomonadota</taxon>
        <taxon>Alphaproteobacteria</taxon>
        <taxon>Sneathiellales</taxon>
        <taxon>Sneathiellaceae</taxon>
        <taxon>Sneathiella</taxon>
    </lineage>
</organism>
<protein>
    <submittedName>
        <fullName evidence="1">Carboxymuconolactone decarboxylase family protein</fullName>
    </submittedName>
</protein>
<dbReference type="InterPro" id="IPR029032">
    <property type="entry name" value="AhpD-like"/>
</dbReference>
<dbReference type="AlphaFoldDB" id="A0A6L8WAU7"/>
<dbReference type="PANTHER" id="PTHR34846">
    <property type="entry name" value="4-CARBOXYMUCONOLACTONE DECARBOXYLASE FAMILY PROTEIN (AFU_ORTHOLOGUE AFUA_6G11590)"/>
    <property type="match status" value="1"/>
</dbReference>
<evidence type="ECO:0000313" key="1">
    <source>
        <dbReference type="EMBL" id="MZR31570.1"/>
    </source>
</evidence>
<sequence length="191" mass="21035">MARIQPLAQDELSAEQLNACREVQAGPRGKVPTPMTAWLRNAELARRGQKLGELLRFDTELDAALTEIAILTCARYWTSHHEWTAHKKLALQAGVSSGVIADIAAGRQPNFDDEKQEMVHKLSATVLKKGKLSQPLYDEGMAMFGERCLVELTAILGYYCLVSLTLNVFELGLPENVAAELNDTVSDQEAP</sequence>
<keyword evidence="2" id="KW-1185">Reference proteome</keyword>
<dbReference type="RefSeq" id="WP_161316062.1">
    <property type="nucleotide sequence ID" value="NZ_WTUW01000002.1"/>
</dbReference>
<comment type="caution">
    <text evidence="1">The sequence shown here is derived from an EMBL/GenBank/DDBJ whole genome shotgun (WGS) entry which is preliminary data.</text>
</comment>
<dbReference type="EMBL" id="WTUW01000002">
    <property type="protein sequence ID" value="MZR31570.1"/>
    <property type="molecule type" value="Genomic_DNA"/>
</dbReference>
<proteinExistence type="predicted"/>
<dbReference type="SUPFAM" id="SSF69118">
    <property type="entry name" value="AhpD-like"/>
    <property type="match status" value="1"/>
</dbReference>
<dbReference type="Gene3D" id="1.20.1290.10">
    <property type="entry name" value="AhpD-like"/>
    <property type="match status" value="1"/>
</dbReference>
<dbReference type="PANTHER" id="PTHR34846:SF11">
    <property type="entry name" value="4-CARBOXYMUCONOLACTONE DECARBOXYLASE FAMILY PROTEIN (AFU_ORTHOLOGUE AFUA_6G11590)"/>
    <property type="match status" value="1"/>
</dbReference>
<reference evidence="1 2" key="1">
    <citation type="submission" date="2019-12" db="EMBL/GenBank/DDBJ databases">
        <title>Snethiella sp. nov. sp. isolated from sea sand.</title>
        <authorList>
            <person name="Kim J."/>
            <person name="Jeong S.E."/>
            <person name="Jung H.S."/>
            <person name="Jeon C.O."/>
        </authorList>
    </citation>
    <scope>NUCLEOTIDE SEQUENCE [LARGE SCALE GENOMIC DNA]</scope>
    <source>
        <strain evidence="1 2">DP05</strain>
    </source>
</reference>